<evidence type="ECO:0000256" key="1">
    <source>
        <dbReference type="SAM" id="Phobius"/>
    </source>
</evidence>
<name>A0AAN5VQJ9_CLODI</name>
<protein>
    <submittedName>
        <fullName evidence="2">DUF3267 domain-containing protein</fullName>
    </submittedName>
</protein>
<keyword evidence="1" id="KW-0472">Membrane</keyword>
<reference evidence="2" key="1">
    <citation type="journal article" date="2018" name="Genome Biol.">
        <title>SKESA: strategic k-mer extension for scrupulous assemblies.</title>
        <authorList>
            <person name="Souvorov A."/>
            <person name="Agarwala R."/>
            <person name="Lipman D.J."/>
        </authorList>
    </citation>
    <scope>NUCLEOTIDE SEQUENCE</scope>
    <source>
        <strain evidence="2">HN1000</strain>
    </source>
</reference>
<sequence length="187" mass="21547">MKKISEISKENIGELDIFLGIIFNILIVIGYILFNDFEFLINNINLKSLFYFIAIVVSTVIVHELIHILFFNFFSKGKAKIKIKYDKHIGSIVIYQSNKVILYNKIQTIIILLAPLLSIAIISFFCIFYFKTISEILKINLILNSMGSTGDFIISSKLLHNYISKNILINYSYSSHKGTIMNIYTKK</sequence>
<organism evidence="2 3">
    <name type="scientific">Clostridioides difficile</name>
    <name type="common">Peptoclostridium difficile</name>
    <dbReference type="NCBI Taxonomy" id="1496"/>
    <lineage>
        <taxon>Bacteria</taxon>
        <taxon>Bacillati</taxon>
        <taxon>Bacillota</taxon>
        <taxon>Clostridia</taxon>
        <taxon>Peptostreptococcales</taxon>
        <taxon>Peptostreptococcaceae</taxon>
        <taxon>Clostridioides</taxon>
    </lineage>
</organism>
<feature type="transmembrane region" description="Helical" evidence="1">
    <location>
        <begin position="49"/>
        <end position="74"/>
    </location>
</feature>
<keyword evidence="1" id="KW-0812">Transmembrane</keyword>
<evidence type="ECO:0000313" key="3">
    <source>
        <dbReference type="Proteomes" id="UP000878956"/>
    </source>
</evidence>
<keyword evidence="1" id="KW-1133">Transmembrane helix</keyword>
<dbReference type="Proteomes" id="UP000878956">
    <property type="component" value="Unassembled WGS sequence"/>
</dbReference>
<dbReference type="InterPro" id="IPR021683">
    <property type="entry name" value="DUF3267"/>
</dbReference>
<proteinExistence type="predicted"/>
<dbReference type="AlphaFoldDB" id="A0AAN5VQJ9"/>
<feature type="transmembrane region" description="Helical" evidence="1">
    <location>
        <begin position="109"/>
        <end position="130"/>
    </location>
</feature>
<evidence type="ECO:0000313" key="2">
    <source>
        <dbReference type="EMBL" id="HBH1544580.1"/>
    </source>
</evidence>
<feature type="transmembrane region" description="Helical" evidence="1">
    <location>
        <begin position="12"/>
        <end position="34"/>
    </location>
</feature>
<dbReference type="EMBL" id="DAEPXK010000104">
    <property type="protein sequence ID" value="HBH1544580.1"/>
    <property type="molecule type" value="Genomic_DNA"/>
</dbReference>
<accession>A0AAN5VQJ9</accession>
<gene>
    <name evidence="2" type="ORF">KRM00_004136</name>
</gene>
<reference evidence="2" key="2">
    <citation type="submission" date="2021-06" db="EMBL/GenBank/DDBJ databases">
        <authorList>
            <consortium name="NCBI Pathogen Detection Project"/>
        </authorList>
    </citation>
    <scope>NUCLEOTIDE SEQUENCE</scope>
    <source>
        <strain evidence="2">HN1000</strain>
    </source>
</reference>
<comment type="caution">
    <text evidence="2">The sequence shown here is derived from an EMBL/GenBank/DDBJ whole genome shotgun (WGS) entry which is preliminary data.</text>
</comment>
<dbReference type="Pfam" id="PF11667">
    <property type="entry name" value="DUF3267"/>
    <property type="match status" value="1"/>
</dbReference>